<organism evidence="1 2">
    <name type="scientific">Arundinibacter roseus</name>
    <dbReference type="NCBI Taxonomy" id="2070510"/>
    <lineage>
        <taxon>Bacteria</taxon>
        <taxon>Pseudomonadati</taxon>
        <taxon>Bacteroidota</taxon>
        <taxon>Cytophagia</taxon>
        <taxon>Cytophagales</taxon>
        <taxon>Spirosomataceae</taxon>
        <taxon>Arundinibacter</taxon>
    </lineage>
</organism>
<evidence type="ECO:0000313" key="2">
    <source>
        <dbReference type="Proteomes" id="UP000295706"/>
    </source>
</evidence>
<dbReference type="Pfam" id="PF14054">
    <property type="entry name" value="DUF4249"/>
    <property type="match status" value="1"/>
</dbReference>
<dbReference type="EMBL" id="SMJU01000002">
    <property type="protein sequence ID" value="TDB67852.1"/>
    <property type="molecule type" value="Genomic_DNA"/>
</dbReference>
<protein>
    <submittedName>
        <fullName evidence="1">DUF4249 family protein</fullName>
    </submittedName>
</protein>
<name>A0A4R4KLP1_9BACT</name>
<gene>
    <name evidence="1" type="ORF">EZE20_02705</name>
</gene>
<evidence type="ECO:0000313" key="1">
    <source>
        <dbReference type="EMBL" id="TDB67852.1"/>
    </source>
</evidence>
<reference evidence="1 2" key="1">
    <citation type="submission" date="2019-02" db="EMBL/GenBank/DDBJ databases">
        <title>Arundinibacter roseus gen. nov., sp. nov., a new member of the family Cytophagaceae.</title>
        <authorList>
            <person name="Szuroczki S."/>
            <person name="Khayer B."/>
            <person name="Sproer C."/>
            <person name="Toumi M."/>
            <person name="Szabo A."/>
            <person name="Felfoldi T."/>
            <person name="Schumann P."/>
            <person name="Toth E."/>
        </authorList>
    </citation>
    <scope>NUCLEOTIDE SEQUENCE [LARGE SCALE GENOMIC DNA]</scope>
    <source>
        <strain evidence="1 2">DMA-k-7a</strain>
    </source>
</reference>
<sequence>MRIGQQSMSRGAYQYWQAIQNITSNVGSVFDVAPATFTSNLHNASPTGPPLLGFFQVSARLEKVVYINRLRAPLRPFVNVEYPYWNICEPCTESLYRTALRPVGWQ</sequence>
<accession>A0A4R4KLP1</accession>
<dbReference type="Proteomes" id="UP000295706">
    <property type="component" value="Unassembled WGS sequence"/>
</dbReference>
<dbReference type="AlphaFoldDB" id="A0A4R4KLP1"/>
<dbReference type="RefSeq" id="WP_132114249.1">
    <property type="nucleotide sequence ID" value="NZ_SMJU01000002.1"/>
</dbReference>
<comment type="caution">
    <text evidence="1">The sequence shown here is derived from an EMBL/GenBank/DDBJ whole genome shotgun (WGS) entry which is preliminary data.</text>
</comment>
<keyword evidence="2" id="KW-1185">Reference proteome</keyword>
<proteinExistence type="predicted"/>
<dbReference type="InterPro" id="IPR025345">
    <property type="entry name" value="DUF4249"/>
</dbReference>
<dbReference type="OrthoDB" id="922982at2"/>